<evidence type="ECO:0000313" key="3">
    <source>
        <dbReference type="EMBL" id="CEP26130.1"/>
    </source>
</evidence>
<dbReference type="GO" id="GO:0020037">
    <property type="term" value="F:heme binding"/>
    <property type="evidence" value="ECO:0007669"/>
    <property type="project" value="InterPro"/>
</dbReference>
<dbReference type="PANTHER" id="PTHR46696:SF6">
    <property type="entry name" value="P450, PUTATIVE (EUROFUNG)-RELATED"/>
    <property type="match status" value="1"/>
</dbReference>
<dbReference type="AlphaFoldDB" id="A0A0B7NQM1"/>
<dbReference type="SUPFAM" id="SSF48264">
    <property type="entry name" value="Cytochrome P450"/>
    <property type="match status" value="1"/>
</dbReference>
<dbReference type="PRINTS" id="PR00359">
    <property type="entry name" value="BP450"/>
</dbReference>
<dbReference type="CDD" id="cd11079">
    <property type="entry name" value="Cyp_unk"/>
    <property type="match status" value="1"/>
</dbReference>
<feature type="region of interest" description="Disordered" evidence="2">
    <location>
        <begin position="1"/>
        <end position="24"/>
    </location>
</feature>
<accession>A0A0B7NQM1</accession>
<keyword evidence="3" id="KW-0560">Oxidoreductase</keyword>
<reference evidence="3" key="1">
    <citation type="submission" date="2014-08" db="EMBL/GenBank/DDBJ databases">
        <authorList>
            <person name="Falentin Helene"/>
        </authorList>
    </citation>
    <scope>NUCLEOTIDE SEQUENCE</scope>
</reference>
<dbReference type="GO" id="GO:0005506">
    <property type="term" value="F:iron ion binding"/>
    <property type="evidence" value="ECO:0007669"/>
    <property type="project" value="InterPro"/>
</dbReference>
<keyword evidence="3" id="KW-0503">Monooxygenase</keyword>
<organism evidence="3">
    <name type="scientific">Propionibacterium freudenreichii subsp. freudenreichii</name>
    <dbReference type="NCBI Taxonomy" id="66712"/>
    <lineage>
        <taxon>Bacteria</taxon>
        <taxon>Bacillati</taxon>
        <taxon>Actinomycetota</taxon>
        <taxon>Actinomycetes</taxon>
        <taxon>Propionibacteriales</taxon>
        <taxon>Propionibacteriaceae</taxon>
        <taxon>Propionibacterium</taxon>
    </lineage>
</organism>
<dbReference type="InterPro" id="IPR002397">
    <property type="entry name" value="Cyt_P450_B"/>
</dbReference>
<dbReference type="GO" id="GO:0016705">
    <property type="term" value="F:oxidoreductase activity, acting on paired donors, with incorporation or reduction of molecular oxygen"/>
    <property type="evidence" value="ECO:0007669"/>
    <property type="project" value="InterPro"/>
</dbReference>
<dbReference type="Gene3D" id="1.10.630.10">
    <property type="entry name" value="Cytochrome P450"/>
    <property type="match status" value="1"/>
</dbReference>
<protein>
    <submittedName>
        <fullName evidence="3">Cytochrome P450 (Heme-thiolate monooxygenase)</fullName>
        <ecNumber evidence="3">1.14.-.-</ecNumber>
    </submittedName>
</protein>
<comment type="similarity">
    <text evidence="1">Belongs to the cytochrome P450 family.</text>
</comment>
<dbReference type="Pfam" id="PF00067">
    <property type="entry name" value="p450"/>
    <property type="match status" value="1"/>
</dbReference>
<proteinExistence type="inferred from homology"/>
<dbReference type="EMBL" id="LM676390">
    <property type="protein sequence ID" value="CEP26130.1"/>
    <property type="molecule type" value="Genomic_DNA"/>
</dbReference>
<evidence type="ECO:0000256" key="2">
    <source>
        <dbReference type="SAM" id="MobiDB-lite"/>
    </source>
</evidence>
<dbReference type="InterPro" id="IPR036396">
    <property type="entry name" value="Cyt_P450_sf"/>
</dbReference>
<name>A0A0B7NQM1_PROFF</name>
<sequence>MTSDTPPRDNPARHEPQSYEWDPRAPEVLDNQIAAYDALRARCPVAHSEQMGWSLLRHDDVLRAATQTRTFSAVVSKHVAVPNGMDPPEHTVYRTIVDRYFTQEVVDAFEPACRAIAADLIAALPRDKPADIVNDLAEPFALQVQSAYLGWPERLREPLREWTLSNRRATASGDRAATAAVAEQFDGYITGLLDERRAMGDAAPDDLTTRLMKEQVDGRVLNDGELVSILRNWTVGELSTISAAAGIVVDHLAEHPDVQSLMRAKAGSPATLDDAVDEILRIHPPLISNRRVVAEPTQIGGRQFEPGERLTILWASANRDEDVFGDPNEFRLDRPREDNLLYGAGIHACPGAPLARLELRMLTQELLAATGTITPDRGATSQYASYPASGFAELSVILGSVTEG</sequence>
<dbReference type="InterPro" id="IPR001128">
    <property type="entry name" value="Cyt_P450"/>
</dbReference>
<gene>
    <name evidence="3" type="primary">cypA (yjiB)</name>
    <name evidence="3" type="ORF">PFCIRM138_04720</name>
</gene>
<dbReference type="GO" id="GO:0004497">
    <property type="term" value="F:monooxygenase activity"/>
    <property type="evidence" value="ECO:0007669"/>
    <property type="project" value="UniProtKB-KW"/>
</dbReference>
<dbReference type="PANTHER" id="PTHR46696">
    <property type="entry name" value="P450, PUTATIVE (EUROFUNG)-RELATED"/>
    <property type="match status" value="1"/>
</dbReference>
<dbReference type="EC" id="1.14.-.-" evidence="3"/>
<evidence type="ECO:0000256" key="1">
    <source>
        <dbReference type="ARBA" id="ARBA00010617"/>
    </source>
</evidence>